<feature type="region of interest" description="Disordered" evidence="1">
    <location>
        <begin position="1"/>
        <end position="49"/>
    </location>
</feature>
<feature type="compositionally biased region" description="Acidic residues" evidence="1">
    <location>
        <begin position="11"/>
        <end position="32"/>
    </location>
</feature>
<dbReference type="Proteomes" id="UP000664132">
    <property type="component" value="Unassembled WGS sequence"/>
</dbReference>
<keyword evidence="3" id="KW-1185">Reference proteome</keyword>
<protein>
    <submittedName>
        <fullName evidence="2">Uncharacterized protein</fullName>
    </submittedName>
</protein>
<evidence type="ECO:0000256" key="1">
    <source>
        <dbReference type="SAM" id="MobiDB-lite"/>
    </source>
</evidence>
<name>A0A8H7TDP9_9HELO</name>
<dbReference type="AlphaFoldDB" id="A0A8H7TDP9"/>
<sequence>MRLPGTTEAYDLFDPDDIDTPEDSDDESDNNDTLEQQNDSSKDTDEARSRTRRYSYEFRTWPYNAEILPWLKAVTKAVKCMPALKSMSMTGAAIWASDPHEDIGDLEFTFAAKGNNPILYNQYDELEGMNEKNRWRIRLYWGTSGWRPDDELTMLWNEARSGE</sequence>
<gene>
    <name evidence="2" type="ORF">IFR04_009928</name>
</gene>
<proteinExistence type="predicted"/>
<reference evidence="2" key="1">
    <citation type="submission" date="2021-02" db="EMBL/GenBank/DDBJ databases">
        <title>Genome sequence Cadophora malorum strain M34.</title>
        <authorList>
            <person name="Stefanovic E."/>
            <person name="Vu D."/>
            <person name="Scully C."/>
            <person name="Dijksterhuis J."/>
            <person name="Roader J."/>
            <person name="Houbraken J."/>
        </authorList>
    </citation>
    <scope>NUCLEOTIDE SEQUENCE</scope>
    <source>
        <strain evidence="2">M34</strain>
    </source>
</reference>
<dbReference type="EMBL" id="JAFJYH010000170">
    <property type="protein sequence ID" value="KAG4416918.1"/>
    <property type="molecule type" value="Genomic_DNA"/>
</dbReference>
<feature type="compositionally biased region" description="Basic and acidic residues" evidence="1">
    <location>
        <begin position="40"/>
        <end position="49"/>
    </location>
</feature>
<evidence type="ECO:0000313" key="2">
    <source>
        <dbReference type="EMBL" id="KAG4416918.1"/>
    </source>
</evidence>
<dbReference type="OrthoDB" id="10575920at2759"/>
<organism evidence="2 3">
    <name type="scientific">Cadophora malorum</name>
    <dbReference type="NCBI Taxonomy" id="108018"/>
    <lineage>
        <taxon>Eukaryota</taxon>
        <taxon>Fungi</taxon>
        <taxon>Dikarya</taxon>
        <taxon>Ascomycota</taxon>
        <taxon>Pezizomycotina</taxon>
        <taxon>Leotiomycetes</taxon>
        <taxon>Helotiales</taxon>
        <taxon>Ploettnerulaceae</taxon>
        <taxon>Cadophora</taxon>
    </lineage>
</organism>
<evidence type="ECO:0000313" key="3">
    <source>
        <dbReference type="Proteomes" id="UP000664132"/>
    </source>
</evidence>
<accession>A0A8H7TDP9</accession>
<comment type="caution">
    <text evidence="2">The sequence shown here is derived from an EMBL/GenBank/DDBJ whole genome shotgun (WGS) entry which is preliminary data.</text>
</comment>